<dbReference type="AlphaFoldDB" id="X6LP30"/>
<dbReference type="EMBL" id="ASPP01034035">
    <property type="protein sequence ID" value="ETO03146.1"/>
    <property type="molecule type" value="Genomic_DNA"/>
</dbReference>
<protein>
    <recommendedName>
        <fullName evidence="3">CUE domain-containing protein</fullName>
    </recommendedName>
</protein>
<dbReference type="Proteomes" id="UP000023152">
    <property type="component" value="Unassembled WGS sequence"/>
</dbReference>
<organism evidence="1 2">
    <name type="scientific">Reticulomyxa filosa</name>
    <dbReference type="NCBI Taxonomy" id="46433"/>
    <lineage>
        <taxon>Eukaryota</taxon>
        <taxon>Sar</taxon>
        <taxon>Rhizaria</taxon>
        <taxon>Retaria</taxon>
        <taxon>Foraminifera</taxon>
        <taxon>Monothalamids</taxon>
        <taxon>Reticulomyxidae</taxon>
        <taxon>Reticulomyxa</taxon>
    </lineage>
</organism>
<name>X6LP30_RETFI</name>
<proteinExistence type="predicted"/>
<evidence type="ECO:0008006" key="3">
    <source>
        <dbReference type="Google" id="ProtNLM"/>
    </source>
</evidence>
<comment type="caution">
    <text evidence="1">The sequence shown here is derived from an EMBL/GenBank/DDBJ whole genome shotgun (WGS) entry which is preliminary data.</text>
</comment>
<keyword evidence="2" id="KW-1185">Reference proteome</keyword>
<dbReference type="CDD" id="cd14279">
    <property type="entry name" value="CUE"/>
    <property type="match status" value="1"/>
</dbReference>
<feature type="non-terminal residue" evidence="1">
    <location>
        <position position="1"/>
    </location>
</feature>
<reference evidence="1 2" key="1">
    <citation type="journal article" date="2013" name="Curr. Biol.">
        <title>The Genome of the Foraminiferan Reticulomyxa filosa.</title>
        <authorList>
            <person name="Glockner G."/>
            <person name="Hulsmann N."/>
            <person name="Schleicher M."/>
            <person name="Noegel A.A."/>
            <person name="Eichinger L."/>
            <person name="Gallinger C."/>
            <person name="Pawlowski J."/>
            <person name="Sierra R."/>
            <person name="Euteneuer U."/>
            <person name="Pillet L."/>
            <person name="Moustafa A."/>
            <person name="Platzer M."/>
            <person name="Groth M."/>
            <person name="Szafranski K."/>
            <person name="Schliwa M."/>
        </authorList>
    </citation>
    <scope>NUCLEOTIDE SEQUENCE [LARGE SCALE GENOMIC DNA]</scope>
</reference>
<evidence type="ECO:0000313" key="2">
    <source>
        <dbReference type="Proteomes" id="UP000023152"/>
    </source>
</evidence>
<sequence length="122" mass="14231">VQTKKKGVFYSQPIIMFAQLQKTFPEINEEIILKIFEGFQENVEEANSILTWLTENTTNVKQQQQLVQLYKNFGLQLEKTVISQTWNNCNQIYGDTMAKLREMCATSDPNELNVNEIYTCKK</sequence>
<accession>X6LP30</accession>
<gene>
    <name evidence="1" type="ORF">RFI_34264</name>
</gene>
<evidence type="ECO:0000313" key="1">
    <source>
        <dbReference type="EMBL" id="ETO03146.1"/>
    </source>
</evidence>